<reference evidence="3" key="1">
    <citation type="journal article" date="2020" name="Nature">
        <title>Giant virus diversity and host interactions through global metagenomics.</title>
        <authorList>
            <person name="Schulz F."/>
            <person name="Roux S."/>
            <person name="Paez-Espino D."/>
            <person name="Jungbluth S."/>
            <person name="Walsh D.A."/>
            <person name="Denef V.J."/>
            <person name="McMahon K.D."/>
            <person name="Konstantinidis K.T."/>
            <person name="Eloe-Fadrosh E.A."/>
            <person name="Kyrpides N.C."/>
            <person name="Woyke T."/>
        </authorList>
    </citation>
    <scope>NUCLEOTIDE SEQUENCE</scope>
    <source>
        <strain evidence="3">GVMAG-M-3300023109-53</strain>
    </source>
</reference>
<evidence type="ECO:0000256" key="1">
    <source>
        <dbReference type="SAM" id="Coils"/>
    </source>
</evidence>
<keyword evidence="1" id="KW-0175">Coiled coil</keyword>
<accession>A0A6C0CVM7</accession>
<feature type="region of interest" description="Disordered" evidence="2">
    <location>
        <begin position="137"/>
        <end position="187"/>
    </location>
</feature>
<protein>
    <submittedName>
        <fullName evidence="3">Uncharacterized protein</fullName>
    </submittedName>
</protein>
<dbReference type="SUPFAM" id="SSF90257">
    <property type="entry name" value="Myosin rod fragments"/>
    <property type="match status" value="1"/>
</dbReference>
<dbReference type="AlphaFoldDB" id="A0A6C0CVM7"/>
<sequence>MSSGDDDYQATLNKMADLQELVATVEQASKTLTDNKANLLKIIGDCNKQINALQGNIDKIKGQGAQAKAQVKELIKSANDRQQSTLNKLKASITAMSDTTSLESQLNLLKKDIDSIAGAIDTAGAAVGNPAADAAANKANTSKPATYVPPPMRGNNPTVGGYTYGKSRRGKGKRRRRGKNSRKKGRR</sequence>
<dbReference type="Gene3D" id="1.10.287.1490">
    <property type="match status" value="1"/>
</dbReference>
<feature type="coiled-coil region" evidence="1">
    <location>
        <begin position="8"/>
        <end position="35"/>
    </location>
</feature>
<organism evidence="3">
    <name type="scientific">viral metagenome</name>
    <dbReference type="NCBI Taxonomy" id="1070528"/>
    <lineage>
        <taxon>unclassified sequences</taxon>
        <taxon>metagenomes</taxon>
        <taxon>organismal metagenomes</taxon>
    </lineage>
</organism>
<feature type="compositionally biased region" description="Basic residues" evidence="2">
    <location>
        <begin position="166"/>
        <end position="187"/>
    </location>
</feature>
<dbReference type="EMBL" id="MN739499">
    <property type="protein sequence ID" value="QHT08578.1"/>
    <property type="molecule type" value="Genomic_DNA"/>
</dbReference>
<evidence type="ECO:0000256" key="2">
    <source>
        <dbReference type="SAM" id="MobiDB-lite"/>
    </source>
</evidence>
<proteinExistence type="predicted"/>
<name>A0A6C0CVM7_9ZZZZ</name>
<evidence type="ECO:0000313" key="3">
    <source>
        <dbReference type="EMBL" id="QHT08578.1"/>
    </source>
</evidence>